<dbReference type="SMART" id="SM00885">
    <property type="entry name" value="D5_N"/>
    <property type="match status" value="1"/>
</dbReference>
<keyword evidence="1" id="KW-0547">Nucleotide-binding</keyword>
<dbReference type="InterPro" id="IPR014818">
    <property type="entry name" value="Phage/plasmid_primase_P4_C"/>
</dbReference>
<feature type="domain" description="SF3 helicase" evidence="5">
    <location>
        <begin position="493"/>
        <end position="652"/>
    </location>
</feature>
<gene>
    <name evidence="6" type="ORF">GCM10008024_14360</name>
    <name evidence="7" type="ORF">SAMN05444006_106128</name>
</gene>
<dbReference type="PANTHER" id="PTHR35372:SF2">
    <property type="entry name" value="SF3 HELICASE DOMAIN-CONTAINING PROTEIN"/>
    <property type="match status" value="1"/>
</dbReference>
<dbReference type="InterPro" id="IPR027417">
    <property type="entry name" value="P-loop_NTPase"/>
</dbReference>
<keyword evidence="8" id="KW-1185">Reference proteome</keyword>
<keyword evidence="3" id="KW-0067">ATP-binding</keyword>
<evidence type="ECO:0000259" key="5">
    <source>
        <dbReference type="PROSITE" id="PS51206"/>
    </source>
</evidence>
<dbReference type="PANTHER" id="PTHR35372">
    <property type="entry name" value="ATP BINDING PROTEIN-RELATED"/>
    <property type="match status" value="1"/>
</dbReference>
<accession>A0AAN4ZYW6</accession>
<dbReference type="AlphaFoldDB" id="A0AAN4ZYW6"/>
<dbReference type="Gene3D" id="3.40.50.300">
    <property type="entry name" value="P-loop containing nucleotide triphosphate hydrolases"/>
    <property type="match status" value="1"/>
</dbReference>
<evidence type="ECO:0000256" key="3">
    <source>
        <dbReference type="ARBA" id="ARBA00022840"/>
    </source>
</evidence>
<organism evidence="6 9">
    <name type="scientific">Allgaiera indica</name>
    <dbReference type="NCBI Taxonomy" id="765699"/>
    <lineage>
        <taxon>Bacteria</taxon>
        <taxon>Pseudomonadati</taxon>
        <taxon>Pseudomonadota</taxon>
        <taxon>Alphaproteobacteria</taxon>
        <taxon>Rhodobacterales</taxon>
        <taxon>Paracoccaceae</taxon>
        <taxon>Allgaiera</taxon>
    </lineage>
</organism>
<dbReference type="Proteomes" id="UP000199541">
    <property type="component" value="Unassembled WGS sequence"/>
</dbReference>
<dbReference type="GO" id="GO:0005524">
    <property type="term" value="F:ATP binding"/>
    <property type="evidence" value="ECO:0007669"/>
    <property type="project" value="UniProtKB-KW"/>
</dbReference>
<reference evidence="6" key="1">
    <citation type="journal article" date="2014" name="Int. J. Syst. Evol. Microbiol.">
        <title>Complete genome sequence of Corynebacterium casei LMG S-19264T (=DSM 44701T), isolated from a smear-ripened cheese.</title>
        <authorList>
            <consortium name="US DOE Joint Genome Institute (JGI-PGF)"/>
            <person name="Walter F."/>
            <person name="Albersmeier A."/>
            <person name="Kalinowski J."/>
            <person name="Ruckert C."/>
        </authorList>
    </citation>
    <scope>NUCLEOTIDE SEQUENCE</scope>
    <source>
        <strain evidence="6">CGMCC 1.10859</strain>
    </source>
</reference>
<dbReference type="InterPro" id="IPR051620">
    <property type="entry name" value="ORF904-like_C"/>
</dbReference>
<dbReference type="InterPro" id="IPR006500">
    <property type="entry name" value="Helicase_put_C_phage/plasmid"/>
</dbReference>
<dbReference type="RefSeq" id="WP_051646127.1">
    <property type="nucleotide sequence ID" value="NZ_BNAB01000005.1"/>
</dbReference>
<evidence type="ECO:0000256" key="4">
    <source>
        <dbReference type="SAM" id="MobiDB-lite"/>
    </source>
</evidence>
<dbReference type="Proteomes" id="UP000634647">
    <property type="component" value="Unassembled WGS sequence"/>
</dbReference>
<comment type="caution">
    <text evidence="6">The sequence shown here is derived from an EMBL/GenBank/DDBJ whole genome shotgun (WGS) entry which is preliminary data.</text>
</comment>
<dbReference type="GO" id="GO:0016787">
    <property type="term" value="F:hydrolase activity"/>
    <property type="evidence" value="ECO:0007669"/>
    <property type="project" value="UniProtKB-KW"/>
</dbReference>
<dbReference type="Pfam" id="PF19263">
    <property type="entry name" value="DUF5906"/>
    <property type="match status" value="1"/>
</dbReference>
<feature type="region of interest" description="Disordered" evidence="4">
    <location>
        <begin position="735"/>
        <end position="757"/>
    </location>
</feature>
<dbReference type="EMBL" id="FNOB01000006">
    <property type="protein sequence ID" value="SDW74039.1"/>
    <property type="molecule type" value="Genomic_DNA"/>
</dbReference>
<protein>
    <submittedName>
        <fullName evidence="7">Phage/plasmid primase, P4 family, C-terminal domain-containing protein</fullName>
    </submittedName>
</protein>
<evidence type="ECO:0000313" key="9">
    <source>
        <dbReference type="Proteomes" id="UP000634647"/>
    </source>
</evidence>
<dbReference type="InterPro" id="IPR045455">
    <property type="entry name" value="NrS-1_pol-like_helicase"/>
</dbReference>
<reference evidence="6" key="3">
    <citation type="submission" date="2023-06" db="EMBL/GenBank/DDBJ databases">
        <authorList>
            <person name="Sun Q."/>
            <person name="Zhou Y."/>
        </authorList>
    </citation>
    <scope>NUCLEOTIDE SEQUENCE</scope>
    <source>
        <strain evidence="6">CGMCC 1.10859</strain>
    </source>
</reference>
<evidence type="ECO:0000256" key="1">
    <source>
        <dbReference type="ARBA" id="ARBA00022741"/>
    </source>
</evidence>
<evidence type="ECO:0000313" key="6">
    <source>
        <dbReference type="EMBL" id="GHE00896.1"/>
    </source>
</evidence>
<dbReference type="InterPro" id="IPR014015">
    <property type="entry name" value="Helicase_SF3_DNA-vir"/>
</dbReference>
<dbReference type="SUPFAM" id="SSF52540">
    <property type="entry name" value="P-loop containing nucleoside triphosphate hydrolases"/>
    <property type="match status" value="1"/>
</dbReference>
<dbReference type="Pfam" id="PF08706">
    <property type="entry name" value="D5_N"/>
    <property type="match status" value="1"/>
</dbReference>
<evidence type="ECO:0000256" key="2">
    <source>
        <dbReference type="ARBA" id="ARBA00022801"/>
    </source>
</evidence>
<reference evidence="7 8" key="2">
    <citation type="submission" date="2016-10" db="EMBL/GenBank/DDBJ databases">
        <authorList>
            <person name="Varghese N."/>
            <person name="Submissions S."/>
        </authorList>
    </citation>
    <scope>NUCLEOTIDE SEQUENCE [LARGE SCALE GENOMIC DNA]</scope>
    <source>
        <strain evidence="7 8">DSM 24802</strain>
    </source>
</reference>
<proteinExistence type="predicted"/>
<dbReference type="PROSITE" id="PS51206">
    <property type="entry name" value="SF3_HELICASE_1"/>
    <property type="match status" value="1"/>
</dbReference>
<evidence type="ECO:0000313" key="7">
    <source>
        <dbReference type="EMBL" id="SDW74039.1"/>
    </source>
</evidence>
<name>A0AAN4ZYW6_9RHOB</name>
<evidence type="ECO:0000313" key="8">
    <source>
        <dbReference type="Proteomes" id="UP000199541"/>
    </source>
</evidence>
<dbReference type="NCBIfam" id="TIGR01613">
    <property type="entry name" value="primase_Cterm"/>
    <property type="match status" value="1"/>
</dbReference>
<dbReference type="EMBL" id="BNAB01000005">
    <property type="protein sequence ID" value="GHE00896.1"/>
    <property type="molecule type" value="Genomic_DNA"/>
</dbReference>
<sequence>MNASRTPPHPDQFSPDATAIADFLDLVFGDTHGFVPVRLLTEKGTQAGKPWSKYPPVGQYLAGTIVLEAERAAREGRGIFIVPGTVAQPGSAKAREVCEMAVILVDLDEGDIEAKRAHLVEHLGVATLEVASGGKTSDGADKLHIYWCLTEAGRGDDIGRICRLRKVLALKAGGDPSFGSAHQPIRVPGSIHGKQGRRAIVRIVGRSAQKYDLDEFAEAVARMPVLPGQAIIPASTPTAKPGPTARQLMTRVIREGGSDGTTRFDALSRVIGHWIRQARSGQITLDEAWDAVQNHNAAVIAPPWPDDRLRQEFDALLQRDTRSTGPIPAALAKNALVLPIPELSEDALAASFVATVGQVWRHVAIWGTWMYWDGTYWAKDELGAVREAVRQVCRAAVVGHDKPSEARRIASDKTIAAVLRIAATDPQTATSSDAWDQAPMLLNTPDGIVDLATGEVLPHDPARMLTQITIASPGSSCPRWERFIDEITGGDHELAAYLARLSGYCLTGAMREQVFFFLHGAGGNGKSVLLKTLLAVMGSYATTAPLDTFMAASGERHPTDLAGLRGARLVTVTETEEGRAWAETRIKTITGGDPIKARFMHRDFFEFAPSFKLIISGNHRPRLNGVGEAMRRRLHLVPFTVTFTDQGRDASIEDALTAERDGILGWMLKGCTEWQRIGLAPPATILEAVEEYFADEDLFGQWIAEQCITGPSQRATAADLFGSWSSFADRNGIPRGSQKSLGEAMRQRGFRPARSPGARRWQGISVRMTGEPEA</sequence>
<keyword evidence="2" id="KW-0378">Hydrolase</keyword>